<evidence type="ECO:0000313" key="9">
    <source>
        <dbReference type="EMBL" id="PPV12103.1"/>
    </source>
</evidence>
<dbReference type="AlphaFoldDB" id="A0A2S7F5D0"/>
<evidence type="ECO:0000313" key="10">
    <source>
        <dbReference type="Proteomes" id="UP000238081"/>
    </source>
</evidence>
<dbReference type="RefSeq" id="WP_043665422.1">
    <property type="nucleotide sequence ID" value="NZ_CAVLFH010000002.1"/>
</dbReference>
<protein>
    <recommendedName>
        <fullName evidence="2 6">Superoxide dismutase</fullName>
        <ecNumber evidence="2 6">1.15.1.1</ecNumber>
    </recommendedName>
</protein>
<dbReference type="PROSITE" id="PS00088">
    <property type="entry name" value="SOD_MN"/>
    <property type="match status" value="1"/>
</dbReference>
<dbReference type="PANTHER" id="PTHR43595:SF2">
    <property type="entry name" value="SMALL RIBOSOMAL SUBUNIT PROTEIN MS42"/>
    <property type="match status" value="1"/>
</dbReference>
<dbReference type="Pfam" id="PF00081">
    <property type="entry name" value="Sod_Fe_N"/>
    <property type="match status" value="1"/>
</dbReference>
<comment type="caution">
    <text evidence="9">The sequence shown here is derived from an EMBL/GenBank/DDBJ whole genome shotgun (WGS) entry which is preliminary data.</text>
</comment>
<comment type="similarity">
    <text evidence="1 6">Belongs to the iron/manganese superoxide dismutase family.</text>
</comment>
<dbReference type="Proteomes" id="UP000238081">
    <property type="component" value="Unassembled WGS sequence"/>
</dbReference>
<feature type="binding site" evidence="5">
    <location>
        <position position="166"/>
    </location>
    <ligand>
        <name>Mn(2+)</name>
        <dbReference type="ChEBI" id="CHEBI:29035"/>
    </ligand>
</feature>
<evidence type="ECO:0000256" key="4">
    <source>
        <dbReference type="ARBA" id="ARBA00023002"/>
    </source>
</evidence>
<evidence type="ECO:0000259" key="7">
    <source>
        <dbReference type="Pfam" id="PF00081"/>
    </source>
</evidence>
<dbReference type="GO" id="GO:0046872">
    <property type="term" value="F:metal ion binding"/>
    <property type="evidence" value="ECO:0007669"/>
    <property type="project" value="UniProtKB-KW"/>
</dbReference>
<evidence type="ECO:0000256" key="1">
    <source>
        <dbReference type="ARBA" id="ARBA00008714"/>
    </source>
</evidence>
<comment type="catalytic activity">
    <reaction evidence="6">
        <text>2 superoxide + 2 H(+) = H2O2 + O2</text>
        <dbReference type="Rhea" id="RHEA:20696"/>
        <dbReference type="ChEBI" id="CHEBI:15378"/>
        <dbReference type="ChEBI" id="CHEBI:15379"/>
        <dbReference type="ChEBI" id="CHEBI:16240"/>
        <dbReference type="ChEBI" id="CHEBI:18421"/>
        <dbReference type="EC" id="1.15.1.1"/>
    </reaction>
</comment>
<keyword evidence="3 5" id="KW-0479">Metal-binding</keyword>
<dbReference type="SMR" id="A0A2S7F5D0"/>
<dbReference type="InterPro" id="IPR001189">
    <property type="entry name" value="Mn/Fe_SOD"/>
</dbReference>
<dbReference type="FunFam" id="3.55.40.20:FF:000004">
    <property type="entry name" value="Superoxide dismutase [Fe]"/>
    <property type="match status" value="1"/>
</dbReference>
<evidence type="ECO:0000256" key="2">
    <source>
        <dbReference type="ARBA" id="ARBA00012682"/>
    </source>
</evidence>
<dbReference type="Gene3D" id="1.10.287.990">
    <property type="entry name" value="Fe,Mn superoxide dismutase (SOD) domain"/>
    <property type="match status" value="1"/>
</dbReference>
<dbReference type="InterPro" id="IPR019831">
    <property type="entry name" value="Mn/Fe_SOD_N"/>
</dbReference>
<dbReference type="InterPro" id="IPR036324">
    <property type="entry name" value="Mn/Fe_SOD_N_sf"/>
</dbReference>
<evidence type="ECO:0000259" key="8">
    <source>
        <dbReference type="Pfam" id="PF02777"/>
    </source>
</evidence>
<dbReference type="SUPFAM" id="SSF54719">
    <property type="entry name" value="Fe,Mn superoxide dismutase (SOD), C-terminal domain"/>
    <property type="match status" value="1"/>
</dbReference>
<evidence type="ECO:0000256" key="6">
    <source>
        <dbReference type="RuleBase" id="RU000414"/>
    </source>
</evidence>
<proteinExistence type="inferred from homology"/>
<accession>A0A2S7F5D0</accession>
<dbReference type="GO" id="GO:0004784">
    <property type="term" value="F:superoxide dismutase activity"/>
    <property type="evidence" value="ECO:0007669"/>
    <property type="project" value="UniProtKB-EC"/>
</dbReference>
<gene>
    <name evidence="9" type="ORF">AWN73_06095</name>
</gene>
<organism evidence="9 10">
    <name type="scientific">Clostridium butyricum</name>
    <dbReference type="NCBI Taxonomy" id="1492"/>
    <lineage>
        <taxon>Bacteria</taxon>
        <taxon>Bacillati</taxon>
        <taxon>Bacillota</taxon>
        <taxon>Clostridia</taxon>
        <taxon>Eubacteriales</taxon>
        <taxon>Clostridiaceae</taxon>
        <taxon>Clostridium</taxon>
    </lineage>
</organism>
<dbReference type="PIRSF" id="PIRSF000349">
    <property type="entry name" value="SODismutase"/>
    <property type="match status" value="1"/>
</dbReference>
<dbReference type="InterPro" id="IPR019832">
    <property type="entry name" value="Mn/Fe_SOD_C"/>
</dbReference>
<dbReference type="EC" id="1.15.1.1" evidence="2 6"/>
<reference evidence="9 10" key="1">
    <citation type="submission" date="2016-01" db="EMBL/GenBank/DDBJ databases">
        <title>Characterization of the Clostridium difficile lineages that are prevalent in Hong Kong and China.</title>
        <authorList>
            <person name="Kwok J.S.-L."/>
            <person name="Lam W.-Y."/>
            <person name="Ip M."/>
            <person name="Chan T.-F."/>
            <person name="Hawkey P.M."/>
            <person name="Tsui S.K.-W."/>
        </authorList>
    </citation>
    <scope>NUCLEOTIDE SEQUENCE [LARGE SCALE GENOMIC DNA]</scope>
    <source>
        <strain evidence="9 10">300064</strain>
    </source>
</reference>
<feature type="binding site" evidence="5">
    <location>
        <position position="83"/>
    </location>
    <ligand>
        <name>Mn(2+)</name>
        <dbReference type="ChEBI" id="CHEBI:29035"/>
    </ligand>
</feature>
<sequence>MKYEKWPLEYKYKDLEPYIDKKTVCIHYTKHLQAYVDKLNKAVEGYEKFTDGKTIEEILYYPEDIPLEIKKDVINQGGGVANHNLYFSILAKKPKKCPDGQLLDAIVNKYGSLENFKNEISNKAVTVFGSGYSWLVVNDKKELDVITTANQDSPLSLKMKPILTIDVWEHAYYLKYQNLRPDYVKNIWNVIDWSKVEKNYLCEKLY</sequence>
<feature type="domain" description="Manganese/iron superoxide dismutase N-terminal" evidence="7">
    <location>
        <begin position="3"/>
        <end position="90"/>
    </location>
</feature>
<comment type="function">
    <text evidence="6">Destroys radicals which are normally produced within the cells and which are toxic to biological systems.</text>
</comment>
<feature type="domain" description="Manganese/iron superoxide dismutase C-terminal" evidence="8">
    <location>
        <begin position="98"/>
        <end position="199"/>
    </location>
</feature>
<dbReference type="PANTHER" id="PTHR43595">
    <property type="entry name" value="37S RIBOSOMAL PROTEIN S26, MITOCHONDRIAL"/>
    <property type="match status" value="1"/>
</dbReference>
<feature type="binding site" evidence="5">
    <location>
        <position position="170"/>
    </location>
    <ligand>
        <name>Mn(2+)</name>
        <dbReference type="ChEBI" id="CHEBI:29035"/>
    </ligand>
</feature>
<dbReference type="InterPro" id="IPR036314">
    <property type="entry name" value="SOD_C_sf"/>
</dbReference>
<dbReference type="GO" id="GO:0005737">
    <property type="term" value="C:cytoplasm"/>
    <property type="evidence" value="ECO:0007669"/>
    <property type="project" value="TreeGrafter"/>
</dbReference>
<keyword evidence="4 6" id="KW-0560">Oxidoreductase</keyword>
<dbReference type="PRINTS" id="PR01703">
    <property type="entry name" value="MNSODISMTASE"/>
</dbReference>
<name>A0A2S7F5D0_CLOBU</name>
<evidence type="ECO:0000256" key="3">
    <source>
        <dbReference type="ARBA" id="ARBA00022723"/>
    </source>
</evidence>
<dbReference type="Pfam" id="PF02777">
    <property type="entry name" value="Sod_Fe_C"/>
    <property type="match status" value="1"/>
</dbReference>
<dbReference type="EMBL" id="LRDH01000162">
    <property type="protein sequence ID" value="PPV12103.1"/>
    <property type="molecule type" value="Genomic_DNA"/>
</dbReference>
<dbReference type="InterPro" id="IPR019833">
    <property type="entry name" value="Mn/Fe_SOD_BS"/>
</dbReference>
<evidence type="ECO:0000256" key="5">
    <source>
        <dbReference type="PIRSR" id="PIRSR000349-1"/>
    </source>
</evidence>
<dbReference type="SUPFAM" id="SSF46609">
    <property type="entry name" value="Fe,Mn superoxide dismutase (SOD), N-terminal domain"/>
    <property type="match status" value="1"/>
</dbReference>
<dbReference type="Gene3D" id="3.55.40.20">
    <property type="entry name" value="Iron/manganese superoxide dismutase, C-terminal domain"/>
    <property type="match status" value="1"/>
</dbReference>
<feature type="binding site" evidence="5">
    <location>
        <position position="27"/>
    </location>
    <ligand>
        <name>Mn(2+)</name>
        <dbReference type="ChEBI" id="CHEBI:29035"/>
    </ligand>
</feature>